<dbReference type="InterPro" id="IPR013106">
    <property type="entry name" value="Ig_V-set"/>
</dbReference>
<dbReference type="SMART" id="SM00409">
    <property type="entry name" value="IG"/>
    <property type="match status" value="1"/>
</dbReference>
<keyword evidence="1" id="KW-0732">Signal</keyword>
<keyword evidence="5" id="KW-1279">T cell receptor</keyword>
<keyword evidence="4" id="KW-0393">Immunoglobulin domain</keyword>
<dbReference type="Proteomes" id="UP000824782">
    <property type="component" value="Unassembled WGS sequence"/>
</dbReference>
<dbReference type="InterPro" id="IPR051287">
    <property type="entry name" value="TCR_variable_region"/>
</dbReference>
<dbReference type="SUPFAM" id="SSF48726">
    <property type="entry name" value="Immunoglobulin"/>
    <property type="match status" value="1"/>
</dbReference>
<evidence type="ECO:0000259" key="6">
    <source>
        <dbReference type="PROSITE" id="PS50835"/>
    </source>
</evidence>
<dbReference type="InterPro" id="IPR013783">
    <property type="entry name" value="Ig-like_fold"/>
</dbReference>
<dbReference type="InterPro" id="IPR007110">
    <property type="entry name" value="Ig-like_dom"/>
</dbReference>
<evidence type="ECO:0000256" key="5">
    <source>
        <dbReference type="ARBA" id="ARBA00043266"/>
    </source>
</evidence>
<dbReference type="GO" id="GO:0002250">
    <property type="term" value="P:adaptive immune response"/>
    <property type="evidence" value="ECO:0007669"/>
    <property type="project" value="UniProtKB-KW"/>
</dbReference>
<protein>
    <recommendedName>
        <fullName evidence="6">Ig-like domain-containing protein</fullName>
    </recommendedName>
</protein>
<keyword evidence="8" id="KW-1185">Reference proteome</keyword>
<evidence type="ECO:0000256" key="4">
    <source>
        <dbReference type="ARBA" id="ARBA00023319"/>
    </source>
</evidence>
<dbReference type="PANTHER" id="PTHR19367">
    <property type="entry name" value="T-CELL RECEPTOR ALPHA CHAIN V REGION"/>
    <property type="match status" value="1"/>
</dbReference>
<keyword evidence="3" id="KW-0675">Receptor</keyword>
<name>A0AAV6YSC5_ENGPU</name>
<dbReference type="InterPro" id="IPR003599">
    <property type="entry name" value="Ig_sub"/>
</dbReference>
<sequence>MYEIFIITVYYLSCSVLGNVINSDSQDVELKVGESVTLSCSYSSSSSTPYLFWYRQYPHQIQYILTRGAKGHSNFKYNNPGLKSEKFQSETSDTTTSLTVSSLTASDSAVYMCALRDGAQ</sequence>
<evidence type="ECO:0000256" key="1">
    <source>
        <dbReference type="ARBA" id="ARBA00022729"/>
    </source>
</evidence>
<keyword evidence="2" id="KW-1064">Adaptive immunity</keyword>
<keyword evidence="5" id="KW-0391">Immunity</keyword>
<dbReference type="EMBL" id="WNYA01019227">
    <property type="protein sequence ID" value="KAG8538690.1"/>
    <property type="molecule type" value="Genomic_DNA"/>
</dbReference>
<dbReference type="PROSITE" id="PS50835">
    <property type="entry name" value="IG_LIKE"/>
    <property type="match status" value="1"/>
</dbReference>
<evidence type="ECO:0000313" key="7">
    <source>
        <dbReference type="EMBL" id="KAG8538690.1"/>
    </source>
</evidence>
<dbReference type="SMART" id="SM00406">
    <property type="entry name" value="IGv"/>
    <property type="match status" value="1"/>
</dbReference>
<proteinExistence type="predicted"/>
<dbReference type="PANTHER" id="PTHR19367:SF18">
    <property type="entry name" value="T CELL RECEPTOR ALPHA VARIABLE 16"/>
    <property type="match status" value="1"/>
</dbReference>
<dbReference type="Pfam" id="PF07686">
    <property type="entry name" value="V-set"/>
    <property type="match status" value="1"/>
</dbReference>
<evidence type="ECO:0000256" key="3">
    <source>
        <dbReference type="ARBA" id="ARBA00023170"/>
    </source>
</evidence>
<feature type="domain" description="Ig-like" evidence="6">
    <location>
        <begin position="18"/>
        <end position="120"/>
    </location>
</feature>
<dbReference type="InterPro" id="IPR036179">
    <property type="entry name" value="Ig-like_dom_sf"/>
</dbReference>
<dbReference type="GO" id="GO:0042101">
    <property type="term" value="C:T cell receptor complex"/>
    <property type="evidence" value="ECO:0007669"/>
    <property type="project" value="UniProtKB-KW"/>
</dbReference>
<dbReference type="AlphaFoldDB" id="A0AAV6YSC5"/>
<comment type="caution">
    <text evidence="7">The sequence shown here is derived from an EMBL/GenBank/DDBJ whole genome shotgun (WGS) entry which is preliminary data.</text>
</comment>
<reference evidence="7" key="1">
    <citation type="thesis" date="2020" institute="ProQuest LLC" country="789 East Eisenhower Parkway, Ann Arbor, MI, USA">
        <title>Comparative Genomics and Chromosome Evolution.</title>
        <authorList>
            <person name="Mudd A.B."/>
        </authorList>
    </citation>
    <scope>NUCLEOTIDE SEQUENCE</scope>
    <source>
        <strain evidence="7">237g6f4</strain>
        <tissue evidence="7">Blood</tissue>
    </source>
</reference>
<dbReference type="CDD" id="cd00099">
    <property type="entry name" value="IgV"/>
    <property type="match status" value="1"/>
</dbReference>
<organism evidence="7 8">
    <name type="scientific">Engystomops pustulosus</name>
    <name type="common">Tungara frog</name>
    <name type="synonym">Physalaemus pustulosus</name>
    <dbReference type="NCBI Taxonomy" id="76066"/>
    <lineage>
        <taxon>Eukaryota</taxon>
        <taxon>Metazoa</taxon>
        <taxon>Chordata</taxon>
        <taxon>Craniata</taxon>
        <taxon>Vertebrata</taxon>
        <taxon>Euteleostomi</taxon>
        <taxon>Amphibia</taxon>
        <taxon>Batrachia</taxon>
        <taxon>Anura</taxon>
        <taxon>Neobatrachia</taxon>
        <taxon>Hyloidea</taxon>
        <taxon>Leptodactylidae</taxon>
        <taxon>Leiuperinae</taxon>
        <taxon>Engystomops</taxon>
    </lineage>
</organism>
<gene>
    <name evidence="7" type="ORF">GDO81_022206</name>
</gene>
<accession>A0AAV6YSC5</accession>
<dbReference type="Gene3D" id="2.60.40.10">
    <property type="entry name" value="Immunoglobulins"/>
    <property type="match status" value="1"/>
</dbReference>
<evidence type="ECO:0000313" key="8">
    <source>
        <dbReference type="Proteomes" id="UP000824782"/>
    </source>
</evidence>
<evidence type="ECO:0000256" key="2">
    <source>
        <dbReference type="ARBA" id="ARBA00023130"/>
    </source>
</evidence>